<dbReference type="EMBL" id="CP001810">
    <property type="protein sequence ID" value="ADL33112.1"/>
    <property type="molecule type" value="Genomic_DNA"/>
</dbReference>
<evidence type="ECO:0000256" key="1">
    <source>
        <dbReference type="SAM" id="Phobius"/>
    </source>
</evidence>
<feature type="transmembrane region" description="Helical" evidence="1">
    <location>
        <begin position="335"/>
        <end position="354"/>
    </location>
</feature>
<feature type="transmembrane region" description="Helical" evidence="1">
    <location>
        <begin position="194"/>
        <end position="211"/>
    </location>
</feature>
<keyword evidence="1" id="KW-0812">Transmembrane</keyword>
<keyword evidence="3" id="KW-1185">Reference proteome</keyword>
<dbReference type="RefSeq" id="WP_013279769.1">
    <property type="nucleotide sequence ID" value="NC_014387.1"/>
</dbReference>
<keyword evidence="1" id="KW-0472">Membrane</keyword>
<organism evidence="2 3">
    <name type="scientific">Butyrivibrio proteoclasticus (strain ATCC 51982 / DSM 14932 / B316)</name>
    <name type="common">Clostridium proteoclasticum</name>
    <dbReference type="NCBI Taxonomy" id="515622"/>
    <lineage>
        <taxon>Bacteria</taxon>
        <taxon>Bacillati</taxon>
        <taxon>Bacillota</taxon>
        <taxon>Clostridia</taxon>
        <taxon>Lachnospirales</taxon>
        <taxon>Lachnospiraceae</taxon>
        <taxon>Butyrivibrio</taxon>
    </lineage>
</organism>
<feature type="transmembrane region" description="Helical" evidence="1">
    <location>
        <begin position="360"/>
        <end position="377"/>
    </location>
</feature>
<dbReference type="STRING" id="515622.bpr_I0364"/>
<protein>
    <submittedName>
        <fullName evidence="2">Uncharacterized protein</fullName>
    </submittedName>
</protein>
<proteinExistence type="predicted"/>
<dbReference type="Proteomes" id="UP000001299">
    <property type="component" value="Chromosome 1"/>
</dbReference>
<gene>
    <name evidence="2" type="ordered locus">bpr_I0364</name>
</gene>
<dbReference type="AlphaFoldDB" id="E0RZB5"/>
<evidence type="ECO:0000313" key="3">
    <source>
        <dbReference type="Proteomes" id="UP000001299"/>
    </source>
</evidence>
<feature type="transmembrane region" description="Helical" evidence="1">
    <location>
        <begin position="217"/>
        <end position="236"/>
    </location>
</feature>
<feature type="transmembrane region" description="Helical" evidence="1">
    <location>
        <begin position="389"/>
        <end position="410"/>
    </location>
</feature>
<feature type="transmembrane region" description="Helical" evidence="1">
    <location>
        <begin position="73"/>
        <end position="101"/>
    </location>
</feature>
<accession>E0RZB5</accession>
<dbReference type="Pfam" id="PF19528">
    <property type="entry name" value="DUF6056"/>
    <property type="match status" value="1"/>
</dbReference>
<evidence type="ECO:0000313" key="2">
    <source>
        <dbReference type="EMBL" id="ADL33112.1"/>
    </source>
</evidence>
<reference evidence="2 3" key="1">
    <citation type="journal article" date="2010" name="PLoS ONE">
        <title>The glycobiome of the rumen bacterium Butyrivibrio proteoclasticus B316(T) highlights adaptation to a polysaccharide-rich environment.</title>
        <authorList>
            <person name="Kelly W.J."/>
            <person name="Leahy S.C."/>
            <person name="Altermann E."/>
            <person name="Yeoman C.J."/>
            <person name="Dunne J.C."/>
            <person name="Kong Z."/>
            <person name="Pacheco D.M."/>
            <person name="Li D."/>
            <person name="Noel S.J."/>
            <person name="Moon C.D."/>
            <person name="Cookson A.L."/>
            <person name="Attwood G.T."/>
        </authorList>
    </citation>
    <scope>NUCLEOTIDE SEQUENCE [LARGE SCALE GENOMIC DNA]</scope>
    <source>
        <strain evidence="3">ATCC 51982 / DSM 14932 / B316</strain>
    </source>
</reference>
<dbReference type="HOGENOM" id="CLU_623592_0_0_9"/>
<keyword evidence="1" id="KW-1133">Transmembrane helix</keyword>
<sequence length="439" mass="48813">MSSAKKNTLKLILVNILWGCIIAFLAYRMPSFVDDYQHQTSFADGSRIVSVAQIFPSVATYYMTWGGRAISMFFIQLMLMLPKMVFVVVNALIYIAVANVIHQYALAFHNKMVKEKVAAGDVSMIASIIEISAIYLVLWFFMPDFSEVVTWITGTVTYLWTNLIILIFGIMYYKAYCDVSGKRDNVEYKDASKSVASVVSSIIAYIVLGFLSGLSNEAGACTILFALMLFFNYMVIKKHRTEIYQILGAISCAAGAAFLILAPGNSTRTAAANAESNNIIRNYIFRIGRESFYTLMFLMIPFAIALGHTVYRHYKQVNTESASTRGKINIPEEALFYLLAFVSVYVMTFAAGFANRIFQLPLLLICIGFASSLAMIIRSEGALALRKGIAAVLVALSIMALFEVIAGTIYSASRDSFYDRQTIYYHIYDTEGVLSGNGM</sequence>
<feature type="transmembrane region" description="Helical" evidence="1">
    <location>
        <begin position="122"/>
        <end position="142"/>
    </location>
</feature>
<feature type="transmembrane region" description="Helical" evidence="1">
    <location>
        <begin position="12"/>
        <end position="29"/>
    </location>
</feature>
<name>E0RZB5_BUTPB</name>
<feature type="transmembrane region" description="Helical" evidence="1">
    <location>
        <begin position="292"/>
        <end position="314"/>
    </location>
</feature>
<dbReference type="InterPro" id="IPR045691">
    <property type="entry name" value="DUF6056"/>
</dbReference>
<dbReference type="eggNOG" id="ENOG5030X8W">
    <property type="taxonomic scope" value="Bacteria"/>
</dbReference>
<feature type="transmembrane region" description="Helical" evidence="1">
    <location>
        <begin position="148"/>
        <end position="173"/>
    </location>
</feature>
<dbReference type="KEGG" id="bpb:bpr_I0364"/>
<feature type="transmembrane region" description="Helical" evidence="1">
    <location>
        <begin position="243"/>
        <end position="262"/>
    </location>
</feature>